<evidence type="ECO:0000256" key="10">
    <source>
        <dbReference type="ARBA" id="ARBA00048523"/>
    </source>
</evidence>
<dbReference type="PANTHER" id="PTHR43344:SF2">
    <property type="entry name" value="PHOSPHOSERINE PHOSPHATASE"/>
    <property type="match status" value="1"/>
</dbReference>
<evidence type="ECO:0000256" key="8">
    <source>
        <dbReference type="ARBA" id="ARBA00023299"/>
    </source>
</evidence>
<keyword evidence="7" id="KW-0460">Magnesium</keyword>
<dbReference type="InterPro" id="IPR050582">
    <property type="entry name" value="HAD-like_SerB"/>
</dbReference>
<accession>A0ABP9L4R9</accession>
<comment type="catalytic activity">
    <reaction evidence="9">
        <text>O-phospho-L-serine + H2O = L-serine + phosphate</text>
        <dbReference type="Rhea" id="RHEA:21208"/>
        <dbReference type="ChEBI" id="CHEBI:15377"/>
        <dbReference type="ChEBI" id="CHEBI:33384"/>
        <dbReference type="ChEBI" id="CHEBI:43474"/>
        <dbReference type="ChEBI" id="CHEBI:57524"/>
        <dbReference type="EC" id="3.1.3.3"/>
    </reaction>
</comment>
<comment type="caution">
    <text evidence="11">The sequence shown here is derived from an EMBL/GenBank/DDBJ whole genome shotgun (WGS) entry which is preliminary data.</text>
</comment>
<keyword evidence="12" id="KW-1185">Reference proteome</keyword>
<evidence type="ECO:0000256" key="1">
    <source>
        <dbReference type="ARBA" id="ARBA00001946"/>
    </source>
</evidence>
<keyword evidence="6" id="KW-0378">Hydrolase</keyword>
<evidence type="ECO:0000256" key="2">
    <source>
        <dbReference type="ARBA" id="ARBA00005135"/>
    </source>
</evidence>
<dbReference type="RefSeq" id="WP_158982543.1">
    <property type="nucleotide sequence ID" value="NZ_BAABKY010000001.1"/>
</dbReference>
<comment type="catalytic activity">
    <reaction evidence="10">
        <text>O-phospho-D-serine + H2O = D-serine + phosphate</text>
        <dbReference type="Rhea" id="RHEA:24873"/>
        <dbReference type="ChEBI" id="CHEBI:15377"/>
        <dbReference type="ChEBI" id="CHEBI:35247"/>
        <dbReference type="ChEBI" id="CHEBI:43474"/>
        <dbReference type="ChEBI" id="CHEBI:58680"/>
        <dbReference type="EC" id="3.1.3.3"/>
    </reaction>
</comment>
<dbReference type="NCBIfam" id="TIGR01488">
    <property type="entry name" value="HAD-SF-IB"/>
    <property type="match status" value="1"/>
</dbReference>
<dbReference type="InterPro" id="IPR023214">
    <property type="entry name" value="HAD_sf"/>
</dbReference>
<dbReference type="Proteomes" id="UP001501083">
    <property type="component" value="Unassembled WGS sequence"/>
</dbReference>
<evidence type="ECO:0000256" key="4">
    <source>
        <dbReference type="ARBA" id="ARBA00022605"/>
    </source>
</evidence>
<evidence type="ECO:0000256" key="6">
    <source>
        <dbReference type="ARBA" id="ARBA00022801"/>
    </source>
</evidence>
<proteinExistence type="predicted"/>
<sequence length="200" mass="21699">MRTAYCFDLDGTVTTTEILPSIASEAGIAEEIATLTRITMDGLISFTDSMRLRTLILGQIPVPRVHEIIAQIPLDAHLQRFIAERSDDCFIVTGNLDIWIQPLLDRLGCRSFTSNARLNGSRLVLDHILDKGDAVKRIRSELGFERIIAVGDGANDVPMLREADIGMAFGGVHSPTASAVGAADFVVHNGEVLCSLLKAL</sequence>
<reference evidence="12" key="1">
    <citation type="journal article" date="2019" name="Int. J. Syst. Evol. Microbiol.">
        <title>The Global Catalogue of Microorganisms (GCM) 10K type strain sequencing project: providing services to taxonomists for standard genome sequencing and annotation.</title>
        <authorList>
            <consortium name="The Broad Institute Genomics Platform"/>
            <consortium name="The Broad Institute Genome Sequencing Center for Infectious Disease"/>
            <person name="Wu L."/>
            <person name="Ma J."/>
        </authorList>
    </citation>
    <scope>NUCLEOTIDE SEQUENCE [LARGE SCALE GENOMIC DNA]</scope>
    <source>
        <strain evidence="12">JCM 19212</strain>
    </source>
</reference>
<organism evidence="11 12">
    <name type="scientific">Lysobacter panacisoli</name>
    <dbReference type="NCBI Taxonomy" id="1255263"/>
    <lineage>
        <taxon>Bacteria</taxon>
        <taxon>Pseudomonadati</taxon>
        <taxon>Pseudomonadota</taxon>
        <taxon>Gammaproteobacteria</taxon>
        <taxon>Lysobacterales</taxon>
        <taxon>Lysobacteraceae</taxon>
        <taxon>Lysobacter</taxon>
    </lineage>
</organism>
<keyword evidence="4" id="KW-0028">Amino-acid biosynthesis</keyword>
<dbReference type="EC" id="3.1.3.3" evidence="3"/>
<evidence type="ECO:0000256" key="5">
    <source>
        <dbReference type="ARBA" id="ARBA00022723"/>
    </source>
</evidence>
<gene>
    <name evidence="11" type="ORF">GCM10025759_09770</name>
</gene>
<name>A0ABP9L4R9_9GAMM</name>
<dbReference type="Gene3D" id="3.40.50.1000">
    <property type="entry name" value="HAD superfamily/HAD-like"/>
    <property type="match status" value="1"/>
</dbReference>
<evidence type="ECO:0000313" key="11">
    <source>
        <dbReference type="EMBL" id="GAA5071086.1"/>
    </source>
</evidence>
<dbReference type="EMBL" id="BAABKY010000001">
    <property type="protein sequence ID" value="GAA5071086.1"/>
    <property type="molecule type" value="Genomic_DNA"/>
</dbReference>
<dbReference type="PANTHER" id="PTHR43344">
    <property type="entry name" value="PHOSPHOSERINE PHOSPHATASE"/>
    <property type="match status" value="1"/>
</dbReference>
<comment type="pathway">
    <text evidence="2">Amino-acid biosynthesis; L-serine biosynthesis; L-serine from 3-phospho-D-glycerate: step 3/3.</text>
</comment>
<evidence type="ECO:0000256" key="9">
    <source>
        <dbReference type="ARBA" id="ARBA00048138"/>
    </source>
</evidence>
<protein>
    <recommendedName>
        <fullName evidence="3">phosphoserine phosphatase</fullName>
        <ecNumber evidence="3">3.1.3.3</ecNumber>
    </recommendedName>
</protein>
<dbReference type="SUPFAM" id="SSF56784">
    <property type="entry name" value="HAD-like"/>
    <property type="match status" value="1"/>
</dbReference>
<dbReference type="InterPro" id="IPR036412">
    <property type="entry name" value="HAD-like_sf"/>
</dbReference>
<evidence type="ECO:0000256" key="3">
    <source>
        <dbReference type="ARBA" id="ARBA00012640"/>
    </source>
</evidence>
<comment type="cofactor">
    <cofactor evidence="1">
        <name>Mg(2+)</name>
        <dbReference type="ChEBI" id="CHEBI:18420"/>
    </cofactor>
</comment>
<evidence type="ECO:0000256" key="7">
    <source>
        <dbReference type="ARBA" id="ARBA00022842"/>
    </source>
</evidence>
<evidence type="ECO:0000313" key="12">
    <source>
        <dbReference type="Proteomes" id="UP001501083"/>
    </source>
</evidence>
<dbReference type="Pfam" id="PF12710">
    <property type="entry name" value="HAD"/>
    <property type="match status" value="1"/>
</dbReference>
<keyword evidence="8" id="KW-0718">Serine biosynthesis</keyword>
<keyword evidence="5" id="KW-0479">Metal-binding</keyword>